<dbReference type="GO" id="GO:0000155">
    <property type="term" value="F:phosphorelay sensor kinase activity"/>
    <property type="evidence" value="ECO:0007669"/>
    <property type="project" value="InterPro"/>
</dbReference>
<comment type="caution">
    <text evidence="18">The sequence shown here is derived from an EMBL/GenBank/DDBJ whole genome shotgun (WGS) entry which is preliminary data.</text>
</comment>
<evidence type="ECO:0000259" key="16">
    <source>
        <dbReference type="PROSITE" id="PS50109"/>
    </source>
</evidence>
<keyword evidence="10" id="KW-0418">Kinase</keyword>
<feature type="domain" description="HAMP" evidence="17">
    <location>
        <begin position="179"/>
        <end position="231"/>
    </location>
</feature>
<evidence type="ECO:0000313" key="18">
    <source>
        <dbReference type="EMBL" id="KNE24835.1"/>
    </source>
</evidence>
<evidence type="ECO:0000256" key="14">
    <source>
        <dbReference type="ARBA" id="ARBA00023136"/>
    </source>
</evidence>
<dbReference type="Proteomes" id="UP000037511">
    <property type="component" value="Unassembled WGS sequence"/>
</dbReference>
<dbReference type="AlphaFoldDB" id="A0AAW3HX46"/>
<dbReference type="Pfam" id="PF00672">
    <property type="entry name" value="HAMP"/>
    <property type="match status" value="1"/>
</dbReference>
<evidence type="ECO:0000256" key="15">
    <source>
        <dbReference type="SAM" id="Phobius"/>
    </source>
</evidence>
<dbReference type="InterPro" id="IPR036097">
    <property type="entry name" value="HisK_dim/P_sf"/>
</dbReference>
<keyword evidence="14 15" id="KW-0472">Membrane</keyword>
<evidence type="ECO:0000259" key="17">
    <source>
        <dbReference type="PROSITE" id="PS50885"/>
    </source>
</evidence>
<dbReference type="PRINTS" id="PR00344">
    <property type="entry name" value="BCTRLSENSOR"/>
</dbReference>
<evidence type="ECO:0000256" key="3">
    <source>
        <dbReference type="ARBA" id="ARBA00012438"/>
    </source>
</evidence>
<dbReference type="SMART" id="SM00304">
    <property type="entry name" value="HAMP"/>
    <property type="match status" value="1"/>
</dbReference>
<evidence type="ECO:0000256" key="6">
    <source>
        <dbReference type="ARBA" id="ARBA00022553"/>
    </source>
</evidence>
<dbReference type="InterPro" id="IPR003594">
    <property type="entry name" value="HATPase_dom"/>
</dbReference>
<dbReference type="GO" id="GO:0005524">
    <property type="term" value="F:ATP binding"/>
    <property type="evidence" value="ECO:0007669"/>
    <property type="project" value="UniProtKB-KW"/>
</dbReference>
<proteinExistence type="predicted"/>
<dbReference type="GO" id="GO:0005886">
    <property type="term" value="C:plasma membrane"/>
    <property type="evidence" value="ECO:0007669"/>
    <property type="project" value="UniProtKB-SubCell"/>
</dbReference>
<evidence type="ECO:0000256" key="12">
    <source>
        <dbReference type="ARBA" id="ARBA00022989"/>
    </source>
</evidence>
<evidence type="ECO:0000256" key="13">
    <source>
        <dbReference type="ARBA" id="ARBA00023012"/>
    </source>
</evidence>
<dbReference type="InterPro" id="IPR005467">
    <property type="entry name" value="His_kinase_dom"/>
</dbReference>
<dbReference type="InterPro" id="IPR004358">
    <property type="entry name" value="Sig_transdc_His_kin-like_C"/>
</dbReference>
<comment type="subcellular location">
    <subcellularLocation>
        <location evidence="2">Cell inner membrane</location>
        <topology evidence="2">Multi-pass membrane protein</topology>
    </subcellularLocation>
</comment>
<accession>A0AAW3HX46</accession>
<dbReference type="InterPro" id="IPR036890">
    <property type="entry name" value="HATPase_C_sf"/>
</dbReference>
<organism evidence="18 19">
    <name type="scientific">Achromobacter spanius</name>
    <dbReference type="NCBI Taxonomy" id="217203"/>
    <lineage>
        <taxon>Bacteria</taxon>
        <taxon>Pseudomonadati</taxon>
        <taxon>Pseudomonadota</taxon>
        <taxon>Betaproteobacteria</taxon>
        <taxon>Burkholderiales</taxon>
        <taxon>Alcaligenaceae</taxon>
        <taxon>Achromobacter</taxon>
    </lineage>
</organism>
<dbReference type="RefSeq" id="WP_050449421.1">
    <property type="nucleotide sequence ID" value="NZ_LGVG01000043.1"/>
</dbReference>
<evidence type="ECO:0000256" key="9">
    <source>
        <dbReference type="ARBA" id="ARBA00022741"/>
    </source>
</evidence>
<dbReference type="SUPFAM" id="SSF47384">
    <property type="entry name" value="Homodimeric domain of signal transducing histidine kinase"/>
    <property type="match status" value="1"/>
</dbReference>
<dbReference type="InterPro" id="IPR003661">
    <property type="entry name" value="HisK_dim/P_dom"/>
</dbReference>
<gene>
    <name evidence="18" type="ORF">AFM18_24195</name>
</gene>
<dbReference type="EC" id="2.7.13.3" evidence="3"/>
<dbReference type="CDD" id="cd00082">
    <property type="entry name" value="HisKA"/>
    <property type="match status" value="1"/>
</dbReference>
<sequence length="450" mass="49028">MNRPARPRSAWPGTLVARLFLIFLIGLVLAYGLSFASLFYERYNTTKSMMLGDLERDVAIAMDVLDRLPADERAAWLPRLSSGNRQYLLSDGQADQPLRLDVARNAASAIEAALGTARPLTIRAMANDPRHIQARVVLSDGQPVVLDIHLSSMRPEPWLLVVLAVQLLLLIVCAWLAVRLAVRPLTRLAHAAETLDPNAKSPLLEEDGPAEVAHAATAFNAMQARIAAHVAERMQILGAISHDLQTPITRMKLRIEFMDASDDRDKLAQDLNEVERLVREGIDYARSAHGKVETPARVDLHAFLESLVYDYQDTGKLVSLSGDHAGPLMTRPHALRRILGNLIDNALKFAGAAEVDVAVHGDTAVSIFVQDRGPGIPEHERAAVLQPFYRLESSRNRDTGGTGLGLAIAQQLADVVGGTLTLGAREGGGLAVELRLNVARQESTPLGRFP</sequence>
<reference evidence="18 19" key="1">
    <citation type="submission" date="2015-07" db="EMBL/GenBank/DDBJ databases">
        <title>Draft genome of Achromobacter spanius.</title>
        <authorList>
            <person name="Wang X."/>
        </authorList>
    </citation>
    <scope>NUCLEOTIDE SEQUENCE [LARGE SCALE GENOMIC DNA]</scope>
    <source>
        <strain evidence="18 19">CGMCC9173</strain>
    </source>
</reference>
<evidence type="ECO:0000256" key="11">
    <source>
        <dbReference type="ARBA" id="ARBA00022840"/>
    </source>
</evidence>
<keyword evidence="4" id="KW-1003">Cell membrane</keyword>
<keyword evidence="5" id="KW-0997">Cell inner membrane</keyword>
<dbReference type="SMART" id="SM00388">
    <property type="entry name" value="HisKA"/>
    <property type="match status" value="1"/>
</dbReference>
<dbReference type="Gene3D" id="3.30.565.10">
    <property type="entry name" value="Histidine kinase-like ATPase, C-terminal domain"/>
    <property type="match status" value="1"/>
</dbReference>
<evidence type="ECO:0000256" key="5">
    <source>
        <dbReference type="ARBA" id="ARBA00022519"/>
    </source>
</evidence>
<dbReference type="SMART" id="SM00387">
    <property type="entry name" value="HATPase_c"/>
    <property type="match status" value="1"/>
</dbReference>
<dbReference type="InterPro" id="IPR003660">
    <property type="entry name" value="HAMP_dom"/>
</dbReference>
<keyword evidence="6" id="KW-0597">Phosphoprotein</keyword>
<keyword evidence="13" id="KW-0902">Two-component regulatory system</keyword>
<feature type="transmembrane region" description="Helical" evidence="15">
    <location>
        <begin position="158"/>
        <end position="178"/>
    </location>
</feature>
<dbReference type="PROSITE" id="PS50109">
    <property type="entry name" value="HIS_KIN"/>
    <property type="match status" value="1"/>
</dbReference>
<evidence type="ECO:0000256" key="10">
    <source>
        <dbReference type="ARBA" id="ARBA00022777"/>
    </source>
</evidence>
<name>A0AAW3HX46_9BURK</name>
<keyword evidence="8 15" id="KW-0812">Transmembrane</keyword>
<evidence type="ECO:0000256" key="2">
    <source>
        <dbReference type="ARBA" id="ARBA00004429"/>
    </source>
</evidence>
<dbReference type="SUPFAM" id="SSF55874">
    <property type="entry name" value="ATPase domain of HSP90 chaperone/DNA topoisomerase II/histidine kinase"/>
    <property type="match status" value="1"/>
</dbReference>
<evidence type="ECO:0000313" key="19">
    <source>
        <dbReference type="Proteomes" id="UP000037511"/>
    </source>
</evidence>
<dbReference type="Gene3D" id="1.10.287.130">
    <property type="match status" value="1"/>
</dbReference>
<comment type="catalytic activity">
    <reaction evidence="1">
        <text>ATP + protein L-histidine = ADP + protein N-phospho-L-histidine.</text>
        <dbReference type="EC" id="2.7.13.3"/>
    </reaction>
</comment>
<dbReference type="CDD" id="cd06225">
    <property type="entry name" value="HAMP"/>
    <property type="match status" value="1"/>
</dbReference>
<dbReference type="PROSITE" id="PS50885">
    <property type="entry name" value="HAMP"/>
    <property type="match status" value="1"/>
</dbReference>
<keyword evidence="11" id="KW-0067">ATP-binding</keyword>
<keyword evidence="9" id="KW-0547">Nucleotide-binding</keyword>
<keyword evidence="12 15" id="KW-1133">Transmembrane helix</keyword>
<dbReference type="PANTHER" id="PTHR44936">
    <property type="entry name" value="SENSOR PROTEIN CREC"/>
    <property type="match status" value="1"/>
</dbReference>
<dbReference type="Pfam" id="PF02518">
    <property type="entry name" value="HATPase_c"/>
    <property type="match status" value="1"/>
</dbReference>
<dbReference type="InterPro" id="IPR050980">
    <property type="entry name" value="2C_sensor_his_kinase"/>
</dbReference>
<feature type="transmembrane region" description="Helical" evidence="15">
    <location>
        <begin position="20"/>
        <end position="40"/>
    </location>
</feature>
<dbReference type="EMBL" id="LGVG01000043">
    <property type="protein sequence ID" value="KNE24835.1"/>
    <property type="molecule type" value="Genomic_DNA"/>
</dbReference>
<evidence type="ECO:0000256" key="7">
    <source>
        <dbReference type="ARBA" id="ARBA00022679"/>
    </source>
</evidence>
<evidence type="ECO:0000256" key="4">
    <source>
        <dbReference type="ARBA" id="ARBA00022475"/>
    </source>
</evidence>
<dbReference type="PANTHER" id="PTHR44936:SF5">
    <property type="entry name" value="SENSOR HISTIDINE KINASE ENVZ"/>
    <property type="match status" value="1"/>
</dbReference>
<feature type="domain" description="Histidine kinase" evidence="16">
    <location>
        <begin position="239"/>
        <end position="440"/>
    </location>
</feature>
<keyword evidence="7" id="KW-0808">Transferase</keyword>
<evidence type="ECO:0000256" key="1">
    <source>
        <dbReference type="ARBA" id="ARBA00000085"/>
    </source>
</evidence>
<protein>
    <recommendedName>
        <fullName evidence="3">histidine kinase</fullName>
        <ecNumber evidence="3">2.7.13.3</ecNumber>
    </recommendedName>
</protein>
<evidence type="ECO:0000256" key="8">
    <source>
        <dbReference type="ARBA" id="ARBA00022692"/>
    </source>
</evidence>